<evidence type="ECO:0000256" key="2">
    <source>
        <dbReference type="ARBA" id="ARBA00008643"/>
    </source>
</evidence>
<dbReference type="GO" id="GO:0005634">
    <property type="term" value="C:nucleus"/>
    <property type="evidence" value="ECO:0007669"/>
    <property type="project" value="InterPro"/>
</dbReference>
<keyword evidence="8" id="KW-0131">Cell cycle</keyword>
<dbReference type="Proteomes" id="UP000433883">
    <property type="component" value="Unassembled WGS sequence"/>
</dbReference>
<dbReference type="EMBL" id="WNWS01000303">
    <property type="protein sequence ID" value="KAE9971285.1"/>
    <property type="molecule type" value="Genomic_DNA"/>
</dbReference>
<evidence type="ECO:0000256" key="4">
    <source>
        <dbReference type="ARBA" id="ARBA00022618"/>
    </source>
</evidence>
<dbReference type="PANTHER" id="PTHR14527">
    <property type="entry name" value="PROTEIN MIS12 HOMOLOG"/>
    <property type="match status" value="1"/>
</dbReference>
<evidence type="ECO:0000256" key="1">
    <source>
        <dbReference type="ARBA" id="ARBA00004629"/>
    </source>
</evidence>
<accession>A0A8H3Z4F4</accession>
<dbReference type="Pfam" id="PF05859">
    <property type="entry name" value="Mis12"/>
    <property type="match status" value="1"/>
</dbReference>
<keyword evidence="9" id="KW-0137">Centromere</keyword>
<dbReference type="Proteomes" id="UP000490939">
    <property type="component" value="Unassembled WGS sequence"/>
</dbReference>
<dbReference type="OrthoDB" id="1884855at2759"/>
<evidence type="ECO:0008006" key="15">
    <source>
        <dbReference type="Google" id="ProtNLM"/>
    </source>
</evidence>
<dbReference type="GO" id="GO:0051301">
    <property type="term" value="P:cell division"/>
    <property type="evidence" value="ECO:0007669"/>
    <property type="project" value="UniProtKB-KW"/>
</dbReference>
<dbReference type="PANTHER" id="PTHR14527:SF2">
    <property type="entry name" value="PROTEIN MIS12 HOMOLOG"/>
    <property type="match status" value="1"/>
</dbReference>
<comment type="similarity">
    <text evidence="2">Belongs to the mis12 family.</text>
</comment>
<evidence type="ECO:0000256" key="6">
    <source>
        <dbReference type="ARBA" id="ARBA00022838"/>
    </source>
</evidence>
<keyword evidence="3" id="KW-0158">Chromosome</keyword>
<comment type="caution">
    <text evidence="11">The sequence shown here is derived from an EMBL/GenBank/DDBJ whole genome shotgun (WGS) entry which is preliminary data.</text>
</comment>
<dbReference type="EMBL" id="WNWR01000332">
    <property type="protein sequence ID" value="KAE9982808.1"/>
    <property type="molecule type" value="Genomic_DNA"/>
</dbReference>
<reference evidence="11 14" key="1">
    <citation type="submission" date="2019-07" db="EMBL/GenBank/DDBJ databases">
        <title>Venturia inaequalis Genome Resource.</title>
        <authorList>
            <person name="Lichtner F.J."/>
        </authorList>
    </citation>
    <scope>NUCLEOTIDE SEQUENCE [LARGE SCALE GENOMIC DNA]</scope>
    <source>
        <strain evidence="10 13">120213</strain>
        <strain evidence="12">Bline_iso_100314</strain>
        <strain evidence="11 14">DMI_063113</strain>
    </source>
</reference>
<evidence type="ECO:0000256" key="9">
    <source>
        <dbReference type="ARBA" id="ARBA00023328"/>
    </source>
</evidence>
<dbReference type="EMBL" id="WNWQ01000025">
    <property type="protein sequence ID" value="KAE9983712.1"/>
    <property type="molecule type" value="Genomic_DNA"/>
</dbReference>
<evidence type="ECO:0000256" key="7">
    <source>
        <dbReference type="ARBA" id="ARBA00023054"/>
    </source>
</evidence>
<dbReference type="GO" id="GO:0000070">
    <property type="term" value="P:mitotic sister chromatid segregation"/>
    <property type="evidence" value="ECO:0007669"/>
    <property type="project" value="TreeGrafter"/>
</dbReference>
<dbReference type="InterPro" id="IPR008685">
    <property type="entry name" value="Centromere_Mis12"/>
</dbReference>
<evidence type="ECO:0000313" key="10">
    <source>
        <dbReference type="EMBL" id="KAE9971285.1"/>
    </source>
</evidence>
<dbReference type="AlphaFoldDB" id="A0A8H3Z4F4"/>
<keyword evidence="5" id="KW-0498">Mitosis</keyword>
<comment type="subcellular location">
    <subcellularLocation>
        <location evidence="1">Chromosome</location>
        <location evidence="1">Centromere</location>
        <location evidence="1">Kinetochore</location>
    </subcellularLocation>
</comment>
<name>A0A8H3Z4F4_VENIN</name>
<evidence type="ECO:0000256" key="3">
    <source>
        <dbReference type="ARBA" id="ARBA00022454"/>
    </source>
</evidence>
<keyword evidence="6" id="KW-0995">Kinetochore</keyword>
<evidence type="ECO:0000313" key="11">
    <source>
        <dbReference type="EMBL" id="KAE9982808.1"/>
    </source>
</evidence>
<keyword evidence="14" id="KW-1185">Reference proteome</keyword>
<keyword evidence="7" id="KW-0175">Coiled coil</keyword>
<proteinExistence type="inferred from homology"/>
<protein>
    <recommendedName>
        <fullName evidence="15">Mis12 domain-containing protein</fullName>
    </recommendedName>
</protein>
<dbReference type="GO" id="GO:0051382">
    <property type="term" value="P:kinetochore assembly"/>
    <property type="evidence" value="ECO:0007669"/>
    <property type="project" value="TreeGrafter"/>
</dbReference>
<evidence type="ECO:0000313" key="14">
    <source>
        <dbReference type="Proteomes" id="UP000490939"/>
    </source>
</evidence>
<evidence type="ECO:0000313" key="12">
    <source>
        <dbReference type="EMBL" id="KAE9983712.1"/>
    </source>
</evidence>
<organism evidence="11 14">
    <name type="scientific">Venturia inaequalis</name>
    <name type="common">Apple scab fungus</name>
    <dbReference type="NCBI Taxonomy" id="5025"/>
    <lineage>
        <taxon>Eukaryota</taxon>
        <taxon>Fungi</taxon>
        <taxon>Dikarya</taxon>
        <taxon>Ascomycota</taxon>
        <taxon>Pezizomycotina</taxon>
        <taxon>Dothideomycetes</taxon>
        <taxon>Pleosporomycetidae</taxon>
        <taxon>Venturiales</taxon>
        <taxon>Venturiaceae</taxon>
        <taxon>Venturia</taxon>
    </lineage>
</organism>
<dbReference type="Proteomes" id="UP000447873">
    <property type="component" value="Unassembled WGS sequence"/>
</dbReference>
<dbReference type="GO" id="GO:0000444">
    <property type="term" value="C:MIS12/MIND type complex"/>
    <property type="evidence" value="ECO:0007669"/>
    <property type="project" value="TreeGrafter"/>
</dbReference>
<evidence type="ECO:0000256" key="5">
    <source>
        <dbReference type="ARBA" id="ARBA00022776"/>
    </source>
</evidence>
<evidence type="ECO:0000256" key="8">
    <source>
        <dbReference type="ARBA" id="ARBA00023306"/>
    </source>
</evidence>
<gene>
    <name evidence="12" type="ORF">BLS_003859</name>
    <name evidence="11" type="ORF">EG327_005750</name>
    <name evidence="10" type="ORF">EG328_005749</name>
</gene>
<evidence type="ECO:0000313" key="13">
    <source>
        <dbReference type="Proteomes" id="UP000447873"/>
    </source>
</evidence>
<keyword evidence="4" id="KW-0132">Cell division</keyword>
<sequence>MASTRQIESSLLTEHLRYTPLTLLDDIINTINELVSRAVDAAEQGLLAADPANLGFDQRARAEKRVVEKDGVDTEWMREEARREIEEGVHQLETLLESNVDKNFDKLEIYVLRNVLHVEEGLVDWVRLGHYENITIPDPNSTVAVPTPESIQQLRRKVQETRKLHAALQKTVKRNEATLSQLRSLINPSAVDVKAEQHSSSPSRDTTGAFTFLTNTPSAQSLGIAPITSTTSPSKTINTPLETNTSFTLAQLPALKALLNDLRPKLAEIGDDAAVKESDLAKERRMYIENQTKKVLEKRGVEIGEEAVEVGRRVPPEELAALEGIVEGMGGNVERDRMEE</sequence>